<evidence type="ECO:0000256" key="2">
    <source>
        <dbReference type="ARBA" id="ARBA00013750"/>
    </source>
</evidence>
<keyword evidence="5" id="KW-1185">Reference proteome</keyword>
<evidence type="ECO:0000259" key="3">
    <source>
        <dbReference type="Pfam" id="PF04925"/>
    </source>
</evidence>
<dbReference type="Pfam" id="PF20180">
    <property type="entry name" value="UQCC2_CBP6"/>
    <property type="match status" value="1"/>
</dbReference>
<dbReference type="PANTHER" id="PTHR12967">
    <property type="entry name" value="PROTEIN SHQ1 HOMOLOG"/>
    <property type="match status" value="1"/>
</dbReference>
<evidence type="ECO:0000313" key="4">
    <source>
        <dbReference type="EMBL" id="CAD6191282.1"/>
    </source>
</evidence>
<proteinExistence type="inferred from homology"/>
<evidence type="ECO:0000313" key="5">
    <source>
        <dbReference type="Proteomes" id="UP000835052"/>
    </source>
</evidence>
<dbReference type="GO" id="GO:0051082">
    <property type="term" value="F:unfolded protein binding"/>
    <property type="evidence" value="ECO:0007669"/>
    <property type="project" value="TreeGrafter"/>
</dbReference>
<dbReference type="AlphaFoldDB" id="A0A8S1H7Y9"/>
<dbReference type="GO" id="GO:0005654">
    <property type="term" value="C:nucleoplasm"/>
    <property type="evidence" value="ECO:0007669"/>
    <property type="project" value="TreeGrafter"/>
</dbReference>
<evidence type="ECO:0000256" key="1">
    <source>
        <dbReference type="ARBA" id="ARBA00005607"/>
    </source>
</evidence>
<dbReference type="GO" id="GO:0005737">
    <property type="term" value="C:cytoplasm"/>
    <property type="evidence" value="ECO:0007669"/>
    <property type="project" value="TreeGrafter"/>
</dbReference>
<accession>A0A8S1H7Y9</accession>
<gene>
    <name evidence="4" type="ORF">CAUJ_LOCUS7201</name>
</gene>
<dbReference type="InterPro" id="IPR007009">
    <property type="entry name" value="Shq1_C"/>
</dbReference>
<dbReference type="PANTHER" id="PTHR12967:SF0">
    <property type="entry name" value="PROTEIN SHQ1 HOMOLOG"/>
    <property type="match status" value="1"/>
</dbReference>
<comment type="similarity">
    <text evidence="1">Belongs to the SHQ1 family.</text>
</comment>
<reference evidence="4" key="1">
    <citation type="submission" date="2020-10" db="EMBL/GenBank/DDBJ databases">
        <authorList>
            <person name="Kikuchi T."/>
        </authorList>
    </citation>
    <scope>NUCLEOTIDE SEQUENCE</scope>
    <source>
        <strain evidence="4">NKZ352</strain>
    </source>
</reference>
<dbReference type="GO" id="GO:0000493">
    <property type="term" value="P:box H/ACA snoRNP assembly"/>
    <property type="evidence" value="ECO:0007669"/>
    <property type="project" value="InterPro"/>
</dbReference>
<feature type="domain" description="Shq1 C-terminal" evidence="3">
    <location>
        <begin position="1"/>
        <end position="79"/>
    </location>
</feature>
<name>A0A8S1H7Y9_9PELO</name>
<sequence>MKICRDTKEIIDQGRTSILHVLCELRKVFAISGNFRYILNDLFIDDYCHWIQSVEENIIKWLQSHFSDCEIDKSFVGLDLESLEIQAKMEEMKLTTIDSDDENTRIKSPERDFAAHLDKEIERHFHGNVATFDNALCERRLDALKKLQENAVMRRFPHVHTSGVFGLRLADLEKASSDENRKQMGLNQKKGVLRQLWSSVVSKKS</sequence>
<dbReference type="OrthoDB" id="16290at2759"/>
<comment type="caution">
    <text evidence="4">The sequence shown here is derived from an EMBL/GenBank/DDBJ whole genome shotgun (WGS) entry which is preliminary data.</text>
</comment>
<dbReference type="EMBL" id="CAJGYM010000020">
    <property type="protein sequence ID" value="CAD6191282.1"/>
    <property type="molecule type" value="Genomic_DNA"/>
</dbReference>
<protein>
    <recommendedName>
        <fullName evidence="2">Protein SHQ1 homolog</fullName>
    </recommendedName>
</protein>
<dbReference type="Proteomes" id="UP000835052">
    <property type="component" value="Unassembled WGS sequence"/>
</dbReference>
<dbReference type="Pfam" id="PF04925">
    <property type="entry name" value="SHQ1"/>
    <property type="match status" value="1"/>
</dbReference>
<dbReference type="InterPro" id="IPR039742">
    <property type="entry name" value="Shq1"/>
</dbReference>
<organism evidence="4 5">
    <name type="scientific">Caenorhabditis auriculariae</name>
    <dbReference type="NCBI Taxonomy" id="2777116"/>
    <lineage>
        <taxon>Eukaryota</taxon>
        <taxon>Metazoa</taxon>
        <taxon>Ecdysozoa</taxon>
        <taxon>Nematoda</taxon>
        <taxon>Chromadorea</taxon>
        <taxon>Rhabditida</taxon>
        <taxon>Rhabditina</taxon>
        <taxon>Rhabditomorpha</taxon>
        <taxon>Rhabditoidea</taxon>
        <taxon>Rhabditidae</taxon>
        <taxon>Peloderinae</taxon>
        <taxon>Caenorhabditis</taxon>
    </lineage>
</organism>